<accession>A0A8S5TD37</accession>
<name>A0A8S5TD37_9CAUD</name>
<evidence type="ECO:0008006" key="2">
    <source>
        <dbReference type="Google" id="ProtNLM"/>
    </source>
</evidence>
<protein>
    <recommendedName>
        <fullName evidence="2">PE-PGRS virulence associated protein</fullName>
    </recommendedName>
</protein>
<sequence>MELGMIIPNVMLGGIPIVIHGGAPQCQYQAVDGGVERLRLSGGAAVQMTHWRKTAITISGSGWIGTGMLGLDFDNPLELRCNASLGISGRTAADRVFTIPGEVRPDASPWGLALVGREWVRTDVSSAGQVVTVSEIPGAQLYRVEWWPLFHVFASIPPEALDSSNNSRTWQIVAEEI</sequence>
<reference evidence="1" key="1">
    <citation type="journal article" date="2021" name="Proc. Natl. Acad. Sci. U.S.A.">
        <title>A Catalog of Tens of Thousands of Viruses from Human Metagenomes Reveals Hidden Associations with Chronic Diseases.</title>
        <authorList>
            <person name="Tisza M.J."/>
            <person name="Buck C.B."/>
        </authorList>
    </citation>
    <scope>NUCLEOTIDE SEQUENCE</scope>
    <source>
        <strain evidence="1">CtnLs3</strain>
    </source>
</reference>
<dbReference type="EMBL" id="BK032804">
    <property type="protein sequence ID" value="DAF61220.1"/>
    <property type="molecule type" value="Genomic_DNA"/>
</dbReference>
<organism evidence="1">
    <name type="scientific">Siphoviridae sp. ctnLs3</name>
    <dbReference type="NCBI Taxonomy" id="2827937"/>
    <lineage>
        <taxon>Viruses</taxon>
        <taxon>Duplodnaviria</taxon>
        <taxon>Heunggongvirae</taxon>
        <taxon>Uroviricota</taxon>
        <taxon>Caudoviricetes</taxon>
    </lineage>
</organism>
<proteinExistence type="predicted"/>
<evidence type="ECO:0000313" key="1">
    <source>
        <dbReference type="EMBL" id="DAF61220.1"/>
    </source>
</evidence>